<keyword evidence="2" id="KW-1185">Reference proteome</keyword>
<evidence type="ECO:0000313" key="1">
    <source>
        <dbReference type="EMBL" id="VBB27813.1"/>
    </source>
</evidence>
<dbReference type="EMBL" id="UPTC01000290">
    <property type="protein sequence ID" value="VBB27813.1"/>
    <property type="molecule type" value="Genomic_DNA"/>
</dbReference>
<reference evidence="1 2" key="1">
    <citation type="submission" date="2018-08" db="EMBL/GenBank/DDBJ databases">
        <authorList>
            <person name="Laetsch R D."/>
            <person name="Stevens L."/>
            <person name="Kumar S."/>
            <person name="Blaxter L. M."/>
        </authorList>
    </citation>
    <scope>NUCLEOTIDE SEQUENCE [LARGE SCALE GENOMIC DNA]</scope>
</reference>
<evidence type="ECO:0000313" key="2">
    <source>
        <dbReference type="Proteomes" id="UP000276991"/>
    </source>
</evidence>
<dbReference type="AlphaFoldDB" id="A0A498SGT7"/>
<dbReference type="OrthoDB" id="5821209at2759"/>
<protein>
    <submittedName>
        <fullName evidence="1">Uncharacterized protein</fullName>
    </submittedName>
</protein>
<dbReference type="Proteomes" id="UP000276991">
    <property type="component" value="Unassembled WGS sequence"/>
</dbReference>
<organism evidence="1 2">
    <name type="scientific">Acanthocheilonema viteae</name>
    <name type="common">Filarial nematode worm</name>
    <name type="synonym">Dipetalonema viteae</name>
    <dbReference type="NCBI Taxonomy" id="6277"/>
    <lineage>
        <taxon>Eukaryota</taxon>
        <taxon>Metazoa</taxon>
        <taxon>Ecdysozoa</taxon>
        <taxon>Nematoda</taxon>
        <taxon>Chromadorea</taxon>
        <taxon>Rhabditida</taxon>
        <taxon>Spirurina</taxon>
        <taxon>Spiruromorpha</taxon>
        <taxon>Filarioidea</taxon>
        <taxon>Onchocercidae</taxon>
        <taxon>Acanthocheilonema</taxon>
    </lineage>
</organism>
<name>A0A498SGT7_ACAVI</name>
<gene>
    <name evidence="1" type="ORF">NAV_LOCUS2643</name>
</gene>
<accession>A0A498SGT7</accession>
<proteinExistence type="predicted"/>
<sequence length="557" mass="62610">MSQFNRKLNNYTPKQFGILTRRKFVNNNTIDLFAMRNYQQNDLTTKKNRELSKIRYENFVNNKLPNNSNELSLRKVEIGNNEQQSIQLSSLVRSAADMLKSLQKIAIQGQNAQYTEQIIRQRQSMQPLLAATREFRPGKKLSIASNLDSMPSTIHKDNLRSKTTAAEDAAWAELLFGPRGVLTAVFHILDDRRKIKEKIGDKIAINRNGNDNSETTNTYHQSDLSLLPDFLVDAKPIDFAKIFEAFLTGSKGNFDERIFNLPEILGICNRLSCGDIYKAIDEFRKSEFFINFQTALQLIQDPKGWEILGDLISNPDLIAQFINGSENKGDRGSIGNLFGSITRASKSSKNSGKEIGPEDGDIGIDFSKMIENGHGGEFRKAKKPTAEELPEIAENIDGIDYYNAIESGADVDGMETIAKSDVDATAGITTMVPLMQTTALRVIPDQDLILPEISENIDQIEQTKMIIDATMPISAKILSRQTASTLRRLRRPYVTVTYKPVMAKTTAVRKQATTTSIIPTITRYPSITAIRSTFTTTTRNFREDSDYYAMYYDDVKG</sequence>